<name>A0A6F8U7Q8_9GAMM</name>
<sequence length="66" mass="7656">MRIVQGLFKHSDIELQMRKLAIEVELWVVKIRLQMRLFRVNSGGGTIDAQWQSLSLASYRFVCSVC</sequence>
<dbReference type="EMBL" id="AP022843">
    <property type="protein sequence ID" value="BCB09156.1"/>
    <property type="molecule type" value="Genomic_DNA"/>
</dbReference>
<protein>
    <submittedName>
        <fullName evidence="1">Uncharacterized protein</fullName>
    </submittedName>
</protein>
<accession>A0A6F8U7Q8</accession>
<keyword evidence="2" id="KW-1185">Reference proteome</keyword>
<dbReference type="AlphaFoldDB" id="A0A6F8U7Q8"/>
<reference evidence="1 2" key="1">
    <citation type="submission" date="2020-03" db="EMBL/GenBank/DDBJ databases">
        <title>Complete Genome Sequence of Halomonas hydrothermalis Strain Slthf2, Halophilic Bacterium Isolated from Deep-Sea Hydrothermal-Vent Environments.</title>
        <authorList>
            <person name="Takeyama N."/>
            <person name="Huang M."/>
            <person name="Sato K."/>
            <person name="Galipon J."/>
            <person name="Arakawa K."/>
        </authorList>
    </citation>
    <scope>NUCLEOTIDE SEQUENCE [LARGE SCALE GENOMIC DNA]</scope>
    <source>
        <strain evidence="1 2">Slthf2</strain>
    </source>
</reference>
<organism evidence="1 2">
    <name type="scientific">Halomonas hydrothermalis</name>
    <dbReference type="NCBI Taxonomy" id="115561"/>
    <lineage>
        <taxon>Bacteria</taxon>
        <taxon>Pseudomonadati</taxon>
        <taxon>Pseudomonadota</taxon>
        <taxon>Gammaproteobacteria</taxon>
        <taxon>Oceanospirillales</taxon>
        <taxon>Halomonadaceae</taxon>
        <taxon>Halomonas</taxon>
    </lineage>
</organism>
<evidence type="ECO:0000313" key="2">
    <source>
        <dbReference type="Proteomes" id="UP000502259"/>
    </source>
</evidence>
<evidence type="ECO:0000313" key="1">
    <source>
        <dbReference type="EMBL" id="BCB09156.1"/>
    </source>
</evidence>
<gene>
    <name evidence="1" type="ORF">HHSLTHF2_30460</name>
</gene>
<dbReference type="Proteomes" id="UP000502259">
    <property type="component" value="Chromosome"/>
</dbReference>
<proteinExistence type="predicted"/>